<dbReference type="Proteomes" id="UP000002497">
    <property type="component" value="Unassembled WGS sequence"/>
</dbReference>
<evidence type="ECO:0000313" key="3">
    <source>
        <dbReference type="Proteomes" id="UP000002497"/>
    </source>
</evidence>
<feature type="region of interest" description="Disordered" evidence="1">
    <location>
        <begin position="1"/>
        <end position="22"/>
    </location>
</feature>
<gene>
    <name evidence="2" type="ORF">CPSG_09431</name>
</gene>
<reference evidence="3" key="2">
    <citation type="submission" date="2010-03" db="EMBL/GenBank/DDBJ databases">
        <title>The genome sequence of Coccidioides posadasii strain Silveira.</title>
        <authorList>
            <consortium name="The Broad Institute Genome Sequencing Center for Infectious Disease"/>
            <person name="Neafsey D."/>
            <person name="Orbach M."/>
            <person name="Henn M.R."/>
            <person name="Cole G.T."/>
            <person name="Galgiani J."/>
            <person name="Gardner M.J."/>
            <person name="Kirkland T.N."/>
            <person name="Taylor J.W."/>
            <person name="Young S.K."/>
            <person name="Zeng Q."/>
            <person name="Koehrsen M."/>
            <person name="Alvarado L."/>
            <person name="Berlin A."/>
            <person name="Borenstein D."/>
            <person name="Chapman S.B."/>
            <person name="Chen Z."/>
            <person name="Engels R."/>
            <person name="Freedman E."/>
            <person name="Gellesch M."/>
            <person name="Goldberg J."/>
            <person name="Griggs A."/>
            <person name="Gujja S."/>
            <person name="Heilman E."/>
            <person name="Heiman D."/>
            <person name="Howarth C."/>
            <person name="Jen D."/>
            <person name="Larson L."/>
            <person name="Mehta T."/>
            <person name="Neiman D."/>
            <person name="Park D."/>
            <person name="Pearson M."/>
            <person name="Richards J."/>
            <person name="Roberts A."/>
            <person name="Saif S."/>
            <person name="Shea T."/>
            <person name="Shenoy N."/>
            <person name="Sisk P."/>
            <person name="Stolte C."/>
            <person name="Sykes S."/>
            <person name="Walk T."/>
            <person name="White J."/>
            <person name="Yandava C."/>
            <person name="Haas B."/>
            <person name="Nusbaum C."/>
            <person name="Birren B."/>
        </authorList>
    </citation>
    <scope>NUCLEOTIDE SEQUENCE [LARGE SCALE GENOMIC DNA]</scope>
    <source>
        <strain evidence="3">RMSCC 757 / Silveira</strain>
    </source>
</reference>
<dbReference type="HOGENOM" id="CLU_2399506_0_0_1"/>
<dbReference type="AlphaFoldDB" id="E9DHY2"/>
<evidence type="ECO:0000313" key="2">
    <source>
        <dbReference type="EMBL" id="EFW14064.1"/>
    </source>
</evidence>
<dbReference type="VEuPathDB" id="FungiDB:CPSG_09431"/>
<protein>
    <submittedName>
        <fullName evidence="2">Uncharacterized protein</fullName>
    </submittedName>
</protein>
<proteinExistence type="predicted"/>
<sequence length="93" mass="10541">MSVFPSQEPPKKKNKKKKITEINSSRARSRFPILWAGMDGWVGRTGGKLLRNNYSPGFIRRLFGADRASPAVQYRKPYLIGGFGVPPVPWHSR</sequence>
<reference evidence="3" key="1">
    <citation type="journal article" date="2010" name="Genome Res.">
        <title>Population genomic sequencing of Coccidioides fungi reveals recent hybridization and transposon control.</title>
        <authorList>
            <person name="Neafsey D.E."/>
            <person name="Barker B.M."/>
            <person name="Sharpton T.J."/>
            <person name="Stajich J.E."/>
            <person name="Park D.J."/>
            <person name="Whiston E."/>
            <person name="Hung C.-Y."/>
            <person name="McMahan C."/>
            <person name="White J."/>
            <person name="Sykes S."/>
            <person name="Heiman D."/>
            <person name="Young S."/>
            <person name="Zeng Q."/>
            <person name="Abouelleil A."/>
            <person name="Aftuck L."/>
            <person name="Bessette D."/>
            <person name="Brown A."/>
            <person name="FitzGerald M."/>
            <person name="Lui A."/>
            <person name="Macdonald J.P."/>
            <person name="Priest M."/>
            <person name="Orbach M.J."/>
            <person name="Galgiani J.N."/>
            <person name="Kirkland T.N."/>
            <person name="Cole G.T."/>
            <person name="Birren B.W."/>
            <person name="Henn M.R."/>
            <person name="Taylor J.W."/>
            <person name="Rounsley S.D."/>
        </authorList>
    </citation>
    <scope>NUCLEOTIDE SEQUENCE [LARGE SCALE GENOMIC DNA]</scope>
    <source>
        <strain evidence="3">RMSCC 757 / Silveira</strain>
    </source>
</reference>
<accession>E9DHY2</accession>
<evidence type="ECO:0000256" key="1">
    <source>
        <dbReference type="SAM" id="MobiDB-lite"/>
    </source>
</evidence>
<dbReference type="EMBL" id="GL636509">
    <property type="protein sequence ID" value="EFW14064.1"/>
    <property type="molecule type" value="Genomic_DNA"/>
</dbReference>
<organism evidence="3">
    <name type="scientific">Coccidioides posadasii (strain RMSCC 757 / Silveira)</name>
    <name type="common">Valley fever fungus</name>
    <dbReference type="NCBI Taxonomy" id="443226"/>
    <lineage>
        <taxon>Eukaryota</taxon>
        <taxon>Fungi</taxon>
        <taxon>Dikarya</taxon>
        <taxon>Ascomycota</taxon>
        <taxon>Pezizomycotina</taxon>
        <taxon>Eurotiomycetes</taxon>
        <taxon>Eurotiomycetidae</taxon>
        <taxon>Onygenales</taxon>
        <taxon>Onygenaceae</taxon>
        <taxon>Coccidioides</taxon>
    </lineage>
</organism>
<keyword evidence="3" id="KW-1185">Reference proteome</keyword>
<name>E9DHY2_COCPS</name>